<evidence type="ECO:0000259" key="4">
    <source>
        <dbReference type="PROSITE" id="PS50977"/>
    </source>
</evidence>
<evidence type="ECO:0000256" key="3">
    <source>
        <dbReference type="SAM" id="MobiDB-lite"/>
    </source>
</evidence>
<feature type="DNA-binding region" description="H-T-H motif" evidence="2">
    <location>
        <begin position="58"/>
        <end position="77"/>
    </location>
</feature>
<dbReference type="Proteomes" id="UP000295122">
    <property type="component" value="Unassembled WGS sequence"/>
</dbReference>
<organism evidence="5 6">
    <name type="scientific">Enterovirga rhinocerotis</name>
    <dbReference type="NCBI Taxonomy" id="1339210"/>
    <lineage>
        <taxon>Bacteria</taxon>
        <taxon>Pseudomonadati</taxon>
        <taxon>Pseudomonadota</taxon>
        <taxon>Alphaproteobacteria</taxon>
        <taxon>Hyphomicrobiales</taxon>
        <taxon>Methylobacteriaceae</taxon>
        <taxon>Enterovirga</taxon>
    </lineage>
</organism>
<dbReference type="PROSITE" id="PS50977">
    <property type="entry name" value="HTH_TETR_2"/>
    <property type="match status" value="1"/>
</dbReference>
<dbReference type="PANTHER" id="PTHR30055:SF226">
    <property type="entry name" value="HTH-TYPE TRANSCRIPTIONAL REGULATOR PKSA"/>
    <property type="match status" value="1"/>
</dbReference>
<feature type="region of interest" description="Disordered" evidence="3">
    <location>
        <begin position="1"/>
        <end position="35"/>
    </location>
</feature>
<evidence type="ECO:0000256" key="2">
    <source>
        <dbReference type="PROSITE-ProRule" id="PRU00335"/>
    </source>
</evidence>
<keyword evidence="6" id="KW-1185">Reference proteome</keyword>
<accession>A0A4R7BMJ7</accession>
<dbReference type="Gene3D" id="1.10.357.10">
    <property type="entry name" value="Tetracycline Repressor, domain 2"/>
    <property type="match status" value="1"/>
</dbReference>
<dbReference type="Pfam" id="PF00440">
    <property type="entry name" value="TetR_N"/>
    <property type="match status" value="1"/>
</dbReference>
<dbReference type="SUPFAM" id="SSF48498">
    <property type="entry name" value="Tetracyclin repressor-like, C-terminal domain"/>
    <property type="match status" value="1"/>
</dbReference>
<proteinExistence type="predicted"/>
<dbReference type="EMBL" id="SNZR01000017">
    <property type="protein sequence ID" value="TDR85515.1"/>
    <property type="molecule type" value="Genomic_DNA"/>
</dbReference>
<dbReference type="InterPro" id="IPR050109">
    <property type="entry name" value="HTH-type_TetR-like_transc_reg"/>
</dbReference>
<dbReference type="InterPro" id="IPR009057">
    <property type="entry name" value="Homeodomain-like_sf"/>
</dbReference>
<dbReference type="OrthoDB" id="9798857at2"/>
<protein>
    <submittedName>
        <fullName evidence="5">TetR family transcriptional regulator</fullName>
    </submittedName>
</protein>
<dbReference type="GO" id="GO:0003700">
    <property type="term" value="F:DNA-binding transcription factor activity"/>
    <property type="evidence" value="ECO:0007669"/>
    <property type="project" value="TreeGrafter"/>
</dbReference>
<dbReference type="InterPro" id="IPR036271">
    <property type="entry name" value="Tet_transcr_reg_TetR-rel_C_sf"/>
</dbReference>
<dbReference type="PANTHER" id="PTHR30055">
    <property type="entry name" value="HTH-TYPE TRANSCRIPTIONAL REGULATOR RUTR"/>
    <property type="match status" value="1"/>
</dbReference>
<dbReference type="AlphaFoldDB" id="A0A4R7BMJ7"/>
<gene>
    <name evidence="5" type="ORF">EV668_4638</name>
</gene>
<reference evidence="5 6" key="1">
    <citation type="submission" date="2019-03" db="EMBL/GenBank/DDBJ databases">
        <title>Genomic Encyclopedia of Type Strains, Phase IV (KMG-IV): sequencing the most valuable type-strain genomes for metagenomic binning, comparative biology and taxonomic classification.</title>
        <authorList>
            <person name="Goeker M."/>
        </authorList>
    </citation>
    <scope>NUCLEOTIDE SEQUENCE [LARGE SCALE GENOMIC DNA]</scope>
    <source>
        <strain evidence="5 6">DSM 25903</strain>
    </source>
</reference>
<name>A0A4R7BMJ7_9HYPH</name>
<dbReference type="SUPFAM" id="SSF46689">
    <property type="entry name" value="Homeodomain-like"/>
    <property type="match status" value="1"/>
</dbReference>
<evidence type="ECO:0000313" key="6">
    <source>
        <dbReference type="Proteomes" id="UP000295122"/>
    </source>
</evidence>
<dbReference type="InterPro" id="IPR001647">
    <property type="entry name" value="HTH_TetR"/>
</dbReference>
<dbReference type="PRINTS" id="PR00455">
    <property type="entry name" value="HTHTETR"/>
</dbReference>
<evidence type="ECO:0000313" key="5">
    <source>
        <dbReference type="EMBL" id="TDR85515.1"/>
    </source>
</evidence>
<comment type="caution">
    <text evidence="5">The sequence shown here is derived from an EMBL/GenBank/DDBJ whole genome shotgun (WGS) entry which is preliminary data.</text>
</comment>
<dbReference type="RefSeq" id="WP_133774576.1">
    <property type="nucleotide sequence ID" value="NZ_SNZR01000017.1"/>
</dbReference>
<keyword evidence="1 2" id="KW-0238">DNA-binding</keyword>
<evidence type="ECO:0000256" key="1">
    <source>
        <dbReference type="ARBA" id="ARBA00023125"/>
    </source>
</evidence>
<sequence length="229" mass="25886">MRSGTKRPSGRGTPSASDLEQPSPPRKLKRHEKAERNRRAIVDAAAEVIGEHGYADASISRIMERAGLGHGTFYAYFESRADLFDKLLPLKGLEVLDLMRDQVAGSRDIIDLEVRGFAAFLRFVADHPWFFRLLHEGEIAAPRAYREHLDNILARFTRALKRSWDRGELPAYEEAELKTLAYVLIAARDYVYSNYINRSDDPEAAMREAVETYRKLLTCGLCGTAQTPA</sequence>
<dbReference type="GO" id="GO:0000976">
    <property type="term" value="F:transcription cis-regulatory region binding"/>
    <property type="evidence" value="ECO:0007669"/>
    <property type="project" value="TreeGrafter"/>
</dbReference>
<feature type="domain" description="HTH tetR-type" evidence="4">
    <location>
        <begin position="35"/>
        <end position="95"/>
    </location>
</feature>